<dbReference type="AlphaFoldDB" id="A0A4C1YPE0"/>
<proteinExistence type="predicted"/>
<dbReference type="Proteomes" id="UP000299102">
    <property type="component" value="Unassembled WGS sequence"/>
</dbReference>
<sequence>MSAQRAGGTVIERSFSAQKKKRLIQPSAGLQAVKSVRHVPIGAGQAIRRPCILNVSTVKSSLFLRVYVSIRQKSKREPSVKYHHHDKCLDDIARHTLEVRTTLTALMEDELSLPAATSHGSNGNLLRGCHFAEEEAETTPVKMFLIRYPVEWYQIPTYPKPRHEGDKDIGGF</sequence>
<name>A0A4C1YPE0_EUMVA</name>
<gene>
    <name evidence="1" type="ORF">EVAR_60806_1</name>
</gene>
<keyword evidence="2" id="KW-1185">Reference proteome</keyword>
<evidence type="ECO:0000313" key="1">
    <source>
        <dbReference type="EMBL" id="GBP76257.1"/>
    </source>
</evidence>
<evidence type="ECO:0000313" key="2">
    <source>
        <dbReference type="Proteomes" id="UP000299102"/>
    </source>
</evidence>
<protein>
    <submittedName>
        <fullName evidence="1">Uncharacterized protein</fullName>
    </submittedName>
</protein>
<reference evidence="1 2" key="1">
    <citation type="journal article" date="2019" name="Commun. Biol.">
        <title>The bagworm genome reveals a unique fibroin gene that provides high tensile strength.</title>
        <authorList>
            <person name="Kono N."/>
            <person name="Nakamura H."/>
            <person name="Ohtoshi R."/>
            <person name="Tomita M."/>
            <person name="Numata K."/>
            <person name="Arakawa K."/>
        </authorList>
    </citation>
    <scope>NUCLEOTIDE SEQUENCE [LARGE SCALE GENOMIC DNA]</scope>
</reference>
<accession>A0A4C1YPE0</accession>
<dbReference type="EMBL" id="BGZK01001283">
    <property type="protein sequence ID" value="GBP76257.1"/>
    <property type="molecule type" value="Genomic_DNA"/>
</dbReference>
<comment type="caution">
    <text evidence="1">The sequence shown here is derived from an EMBL/GenBank/DDBJ whole genome shotgun (WGS) entry which is preliminary data.</text>
</comment>
<organism evidence="1 2">
    <name type="scientific">Eumeta variegata</name>
    <name type="common">Bagworm moth</name>
    <name type="synonym">Eumeta japonica</name>
    <dbReference type="NCBI Taxonomy" id="151549"/>
    <lineage>
        <taxon>Eukaryota</taxon>
        <taxon>Metazoa</taxon>
        <taxon>Ecdysozoa</taxon>
        <taxon>Arthropoda</taxon>
        <taxon>Hexapoda</taxon>
        <taxon>Insecta</taxon>
        <taxon>Pterygota</taxon>
        <taxon>Neoptera</taxon>
        <taxon>Endopterygota</taxon>
        <taxon>Lepidoptera</taxon>
        <taxon>Glossata</taxon>
        <taxon>Ditrysia</taxon>
        <taxon>Tineoidea</taxon>
        <taxon>Psychidae</taxon>
        <taxon>Oiketicinae</taxon>
        <taxon>Eumeta</taxon>
    </lineage>
</organism>